<evidence type="ECO:0000313" key="2">
    <source>
        <dbReference type="EMBL" id="PQO47128.1"/>
    </source>
</evidence>
<dbReference type="Proteomes" id="UP000237819">
    <property type="component" value="Unassembled WGS sequence"/>
</dbReference>
<proteinExistence type="predicted"/>
<dbReference type="AlphaFoldDB" id="A0A2S8F256"/>
<evidence type="ECO:0000313" key="1">
    <source>
        <dbReference type="EMBL" id="PQO26246.1"/>
    </source>
</evidence>
<dbReference type="Pfam" id="PF18977">
    <property type="entry name" value="DUF5713"/>
    <property type="match status" value="1"/>
</dbReference>
<dbReference type="Proteomes" id="UP000239388">
    <property type="component" value="Unassembled WGS sequence"/>
</dbReference>
<dbReference type="EMBL" id="PUHZ01000005">
    <property type="protein sequence ID" value="PQO47128.1"/>
    <property type="molecule type" value="Genomic_DNA"/>
</dbReference>
<reference evidence="3 4" key="1">
    <citation type="submission" date="2018-02" db="EMBL/GenBank/DDBJ databases">
        <title>Comparative genomes isolates from brazilian mangrove.</title>
        <authorList>
            <person name="Araujo J.E."/>
            <person name="Taketani R.G."/>
            <person name="Silva M.C.P."/>
            <person name="Loureco M.V."/>
            <person name="Andreote F.D."/>
        </authorList>
    </citation>
    <scope>NUCLEOTIDE SEQUENCE [LARGE SCALE GENOMIC DNA]</scope>
    <source>
        <strain evidence="1 4">NAP PRIS-MGV</strain>
        <strain evidence="2 3">Nap-Phe MGV</strain>
    </source>
</reference>
<evidence type="ECO:0000313" key="4">
    <source>
        <dbReference type="Proteomes" id="UP000239388"/>
    </source>
</evidence>
<comment type="caution">
    <text evidence="1">The sequence shown here is derived from an EMBL/GenBank/DDBJ whole genome shotgun (WGS) entry which is preliminary data.</text>
</comment>
<organism evidence="1 4">
    <name type="scientific">Blastopirellula marina</name>
    <dbReference type="NCBI Taxonomy" id="124"/>
    <lineage>
        <taxon>Bacteria</taxon>
        <taxon>Pseudomonadati</taxon>
        <taxon>Planctomycetota</taxon>
        <taxon>Planctomycetia</taxon>
        <taxon>Pirellulales</taxon>
        <taxon>Pirellulaceae</taxon>
        <taxon>Blastopirellula</taxon>
    </lineage>
</organism>
<dbReference type="OrthoDB" id="8795357at2"/>
<dbReference type="EMBL" id="PUIB01000032">
    <property type="protein sequence ID" value="PQO26246.1"/>
    <property type="molecule type" value="Genomic_DNA"/>
</dbReference>
<dbReference type="RefSeq" id="WP_105334016.1">
    <property type="nucleotide sequence ID" value="NZ_PUHZ01000005.1"/>
</dbReference>
<name>A0A2S8F256_9BACT</name>
<accession>A0A2S8F256</accession>
<gene>
    <name evidence="2" type="ORF">C5Y93_03545</name>
    <name evidence="1" type="ORF">C5Y98_30835</name>
</gene>
<sequence>MAIKNEDLKSYPFLADMYSDDYFPDHLVDKGRNILITLCETIEAENPESLDDLYALTHAATEEFNDLAGEFEEEESEIETAARDCIGNDFAAIAEAYGFDDADIEELIAPRDW</sequence>
<protein>
    <submittedName>
        <fullName evidence="1">Uncharacterized protein</fullName>
    </submittedName>
</protein>
<dbReference type="InterPro" id="IPR043767">
    <property type="entry name" value="DUF5713"/>
</dbReference>
<evidence type="ECO:0000313" key="3">
    <source>
        <dbReference type="Proteomes" id="UP000237819"/>
    </source>
</evidence>